<name>A0A151TTR9_CAJCA</name>
<evidence type="ECO:0000313" key="2">
    <source>
        <dbReference type="Proteomes" id="UP000075243"/>
    </source>
</evidence>
<accession>A0A151TTR9</accession>
<dbReference type="PANTHER" id="PTHR11439">
    <property type="entry name" value="GAG-POL-RELATED RETROTRANSPOSON"/>
    <property type="match status" value="1"/>
</dbReference>
<reference evidence="1 2" key="1">
    <citation type="journal article" date="2012" name="Nat. Biotechnol.">
        <title>Draft genome sequence of pigeonpea (Cajanus cajan), an orphan legume crop of resource-poor farmers.</title>
        <authorList>
            <person name="Varshney R.K."/>
            <person name="Chen W."/>
            <person name="Li Y."/>
            <person name="Bharti A.K."/>
            <person name="Saxena R.K."/>
            <person name="Schlueter J.A."/>
            <person name="Donoghue M.T."/>
            <person name="Azam S."/>
            <person name="Fan G."/>
            <person name="Whaley A.M."/>
            <person name="Farmer A.D."/>
            <person name="Sheridan J."/>
            <person name="Iwata A."/>
            <person name="Tuteja R."/>
            <person name="Penmetsa R.V."/>
            <person name="Wu W."/>
            <person name="Upadhyaya H.D."/>
            <person name="Yang S.P."/>
            <person name="Shah T."/>
            <person name="Saxena K.B."/>
            <person name="Michael T."/>
            <person name="McCombie W.R."/>
            <person name="Yang B."/>
            <person name="Zhang G."/>
            <person name="Yang H."/>
            <person name="Wang J."/>
            <person name="Spillane C."/>
            <person name="Cook D.R."/>
            <person name="May G.D."/>
            <person name="Xu X."/>
            <person name="Jackson S.A."/>
        </authorList>
    </citation>
    <scope>NUCLEOTIDE SEQUENCE [LARGE SCALE GENOMIC DNA]</scope>
    <source>
        <strain evidence="2">cv. Asha</strain>
    </source>
</reference>
<organism evidence="1 2">
    <name type="scientific">Cajanus cajan</name>
    <name type="common">Pigeon pea</name>
    <name type="synonym">Cajanus indicus</name>
    <dbReference type="NCBI Taxonomy" id="3821"/>
    <lineage>
        <taxon>Eukaryota</taxon>
        <taxon>Viridiplantae</taxon>
        <taxon>Streptophyta</taxon>
        <taxon>Embryophyta</taxon>
        <taxon>Tracheophyta</taxon>
        <taxon>Spermatophyta</taxon>
        <taxon>Magnoliopsida</taxon>
        <taxon>eudicotyledons</taxon>
        <taxon>Gunneridae</taxon>
        <taxon>Pentapetalae</taxon>
        <taxon>rosids</taxon>
        <taxon>fabids</taxon>
        <taxon>Fabales</taxon>
        <taxon>Fabaceae</taxon>
        <taxon>Papilionoideae</taxon>
        <taxon>50 kb inversion clade</taxon>
        <taxon>NPAAA clade</taxon>
        <taxon>indigoferoid/millettioid clade</taxon>
        <taxon>Phaseoleae</taxon>
        <taxon>Cajanus</taxon>
    </lineage>
</organism>
<protein>
    <submittedName>
        <fullName evidence="1">Retrovirus-related Pol polyprotein from transposon TNT 1-94</fullName>
    </submittedName>
</protein>
<evidence type="ECO:0000313" key="1">
    <source>
        <dbReference type="EMBL" id="KYP70472.1"/>
    </source>
</evidence>
<proteinExistence type="predicted"/>
<dbReference type="CDD" id="cd09272">
    <property type="entry name" value="RNase_HI_RT_Ty1"/>
    <property type="match status" value="1"/>
</dbReference>
<dbReference type="InterPro" id="IPR043502">
    <property type="entry name" value="DNA/RNA_pol_sf"/>
</dbReference>
<dbReference type="AlphaFoldDB" id="A0A151TTR9"/>
<dbReference type="Gramene" id="C.cajan_09424.t">
    <property type="protein sequence ID" value="C.cajan_09424.t"/>
    <property type="gene ID" value="C.cajan_09424"/>
</dbReference>
<dbReference type="Proteomes" id="UP000075243">
    <property type="component" value="Chromosome 3"/>
</dbReference>
<gene>
    <name evidence="1" type="ORF">KK1_009692</name>
</gene>
<dbReference type="EMBL" id="CM003605">
    <property type="protein sequence ID" value="KYP70472.1"/>
    <property type="molecule type" value="Genomic_DNA"/>
</dbReference>
<keyword evidence="2" id="KW-1185">Reference proteome</keyword>
<dbReference type="SUPFAM" id="SSF56672">
    <property type="entry name" value="DNA/RNA polymerases"/>
    <property type="match status" value="1"/>
</dbReference>
<dbReference type="PANTHER" id="PTHR11439:SF494">
    <property type="entry name" value="CYSTEINE-RICH RLK (RECEPTOR-LIKE PROTEIN KINASE) 8"/>
    <property type="match status" value="1"/>
</dbReference>
<sequence>MTIPQGYTTPKYLCQRKYTMQLLEDTGFLASKTLKLPMDPTLQLNNTDGALLQDPSVYRRLIGRMIYLTISRPNISFTVNKLIQFLKEPRNTHLTAVHNLLRYLKGIVGQGFLFPSSSQLQLTVYTDADWARCEETRRSTTGYAVFLGESLISWKSKKQPIVAKSSTEAEYRSLSIVQRLHSTLEVHIPSAYVLYDNMSVIYLASNPIQHERSKHIDIDHHFIRKLVTKKKLKVLHIRRQHQIADFFTKALPAPMFQFFSHKLGIHNIFLPT</sequence>